<dbReference type="SUPFAM" id="SSF47370">
    <property type="entry name" value="Bromodomain"/>
    <property type="match status" value="1"/>
</dbReference>
<evidence type="ECO:0000256" key="2">
    <source>
        <dbReference type="PROSITE-ProRule" id="PRU00035"/>
    </source>
</evidence>
<dbReference type="Pfam" id="PF00439">
    <property type="entry name" value="Bromodomain"/>
    <property type="match status" value="1"/>
</dbReference>
<dbReference type="SMART" id="SM00297">
    <property type="entry name" value="BROMO"/>
    <property type="match status" value="1"/>
</dbReference>
<evidence type="ECO:0000313" key="4">
    <source>
        <dbReference type="EMBL" id="CDM83545.1"/>
    </source>
</evidence>
<keyword evidence="1 2" id="KW-0103">Bromodomain</keyword>
<name>A0A077RSV3_WHEAT</name>
<dbReference type="PANTHER" id="PTHR45926">
    <property type="entry name" value="OSJNBA0053K19.4 PROTEIN"/>
    <property type="match status" value="1"/>
</dbReference>
<dbReference type="PRINTS" id="PR00503">
    <property type="entry name" value="BROMODOMAIN"/>
</dbReference>
<feature type="domain" description="Bromo" evidence="3">
    <location>
        <begin position="41"/>
        <end position="113"/>
    </location>
</feature>
<proteinExistence type="predicted"/>
<evidence type="ECO:0000259" key="3">
    <source>
        <dbReference type="PROSITE" id="PS50014"/>
    </source>
</evidence>
<dbReference type="InterPro" id="IPR001487">
    <property type="entry name" value="Bromodomain"/>
</dbReference>
<gene>
    <name evidence="4" type="ORF">TRAES_3BF087600040CFD_c1</name>
</gene>
<dbReference type="Gene3D" id="1.20.920.10">
    <property type="entry name" value="Bromodomain-like"/>
    <property type="match status" value="1"/>
</dbReference>
<dbReference type="InterPro" id="IPR036427">
    <property type="entry name" value="Bromodomain-like_sf"/>
</dbReference>
<evidence type="ECO:0000256" key="1">
    <source>
        <dbReference type="ARBA" id="ARBA00023117"/>
    </source>
</evidence>
<organism evidence="4">
    <name type="scientific">Triticum aestivum</name>
    <name type="common">Wheat</name>
    <dbReference type="NCBI Taxonomy" id="4565"/>
    <lineage>
        <taxon>Eukaryota</taxon>
        <taxon>Viridiplantae</taxon>
        <taxon>Streptophyta</taxon>
        <taxon>Embryophyta</taxon>
        <taxon>Tracheophyta</taxon>
        <taxon>Spermatophyta</taxon>
        <taxon>Magnoliopsida</taxon>
        <taxon>Liliopsida</taxon>
        <taxon>Poales</taxon>
        <taxon>Poaceae</taxon>
        <taxon>BOP clade</taxon>
        <taxon>Pooideae</taxon>
        <taxon>Triticodae</taxon>
        <taxon>Triticeae</taxon>
        <taxon>Triticinae</taxon>
        <taxon>Triticum</taxon>
    </lineage>
</organism>
<reference evidence="4" key="1">
    <citation type="journal article" date="2014" name="Science">
        <title>Structural and functional partitioning of bread wheat chromosome 3B.</title>
        <authorList>
            <person name="Choulet F."/>
            <person name="Alberti A."/>
            <person name="Theil S."/>
            <person name="Glover N."/>
            <person name="Barbe V."/>
            <person name="Daron J."/>
            <person name="Pingault L."/>
            <person name="Sourdille P."/>
            <person name="Couloux A."/>
            <person name="Paux E."/>
            <person name="Leroy P."/>
            <person name="Mangenot S."/>
            <person name="Guilhot N."/>
            <person name="Le Gouis J."/>
            <person name="Balfourier F."/>
            <person name="Alaux M."/>
            <person name="Jamilloux V."/>
            <person name="Poulain J."/>
            <person name="Durand C."/>
            <person name="Bellec A."/>
            <person name="Gaspin C."/>
            <person name="Safar J."/>
            <person name="Dolezel J."/>
            <person name="Rogers J."/>
            <person name="Vandepoele K."/>
            <person name="Aury J.M."/>
            <person name="Mayer K."/>
            <person name="Berges H."/>
            <person name="Quesneville H."/>
            <person name="Wincker P."/>
            <person name="Feuillet C."/>
        </authorList>
    </citation>
    <scope>NUCLEOTIDE SEQUENCE</scope>
</reference>
<dbReference type="AlphaFoldDB" id="A0A077RSV3"/>
<accession>A0A077RSV3</accession>
<protein>
    <recommendedName>
        <fullName evidence="3">Bromo domain-containing protein</fullName>
    </recommendedName>
</protein>
<dbReference type="PROSITE" id="PS50014">
    <property type="entry name" value="BROMODOMAIN_2"/>
    <property type="match status" value="1"/>
</dbReference>
<sequence>MASQSSPAGVPPGFPKPTNYLAAADLPRALEHCRVLLDELLQHEDGWVFAKPVDTYEPGLGDYHSEIRQPMDLGTVRRRLERCRYQNPLCFASDVRRTFRNAMTYNYKRDDVYKSADALSRIFESGWASISATLQSPPPVAMRRARLKDELPRLPVDLQGKAVVIMKDIGGWIQEVDGRVEVDLDKADEATLDKLEWLLALATMRKVIILSIWSPCVSDLGSIIFAMLGSNLVHLYCNVV</sequence>
<dbReference type="HOGENOM" id="CLU_1167446_0_0_1"/>
<dbReference type="EMBL" id="HG670306">
    <property type="protein sequence ID" value="CDM83545.1"/>
    <property type="molecule type" value="Genomic_DNA"/>
</dbReference>
<dbReference type="ExpressionAtlas" id="A0A077RSV3">
    <property type="expression patterns" value="baseline"/>
</dbReference>